<dbReference type="PANTHER" id="PTHR11895:SF151">
    <property type="entry name" value="GLUTAMYL-TRNA(GLN) AMIDOTRANSFERASE SUBUNIT A"/>
    <property type="match status" value="1"/>
</dbReference>
<dbReference type="Pfam" id="PF01425">
    <property type="entry name" value="Amidase"/>
    <property type="match status" value="1"/>
</dbReference>
<dbReference type="InterPro" id="IPR023631">
    <property type="entry name" value="Amidase_dom"/>
</dbReference>
<dbReference type="RefSeq" id="WP_149757782.1">
    <property type="nucleotide sequence ID" value="NZ_BSPE01000002.1"/>
</dbReference>
<dbReference type="InterPro" id="IPR000120">
    <property type="entry name" value="Amidase"/>
</dbReference>
<dbReference type="OrthoDB" id="9777859at2"/>
<evidence type="ECO:0000313" key="3">
    <source>
        <dbReference type="EMBL" id="SFJ94175.1"/>
    </source>
</evidence>
<dbReference type="InterPro" id="IPR036928">
    <property type="entry name" value="AS_sf"/>
</dbReference>
<comment type="similarity">
    <text evidence="1">Belongs to the amidase family.</text>
</comment>
<dbReference type="Gene3D" id="3.90.1300.10">
    <property type="entry name" value="Amidase signature (AS) domain"/>
    <property type="match status" value="1"/>
</dbReference>
<evidence type="ECO:0000313" key="4">
    <source>
        <dbReference type="Proteomes" id="UP000323300"/>
    </source>
</evidence>
<protein>
    <submittedName>
        <fullName evidence="3">Asp-tRNAAsn/Glu-tRNAGln amidotransferase A subunit</fullName>
    </submittedName>
</protein>
<dbReference type="AlphaFoldDB" id="A0A1I3VFY1"/>
<reference evidence="3 4" key="1">
    <citation type="submission" date="2016-10" db="EMBL/GenBank/DDBJ databases">
        <authorList>
            <person name="Varghese N."/>
            <person name="Submissions S."/>
        </authorList>
    </citation>
    <scope>NUCLEOTIDE SEQUENCE [LARGE SCALE GENOMIC DNA]</scope>
    <source>
        <strain evidence="3 4">DSM 21822</strain>
    </source>
</reference>
<sequence>MQSFLSILSAIERGEVTPRQAVAKCFDATAAKDAEIGAFRTMADRETTLAAAEQASGPLAGIAVGVKDIFDTHDMPTEFGSAIHAGNRPAADAAIVAMLRAKGAVVAGKTVTTEFAFLQPADTRNPRNPAHTPGGSSSGSAAAVAAGMVPIAIGTQTGGSVIRPAAYCGVAGYKPSFRLLPMVGAKTFSWSLDTAGFFAAGVADVAAFVARLTGRALAVEPVDPSSLRIGLYRTSLWEEAAPDMQAAVELATDRAGRAGATIVEVDEPSALSAARAAHLELQNFEAAMALAFEYDNHRDRLSDVLRQNLEQGRQTTPEAYDEKRRIARRARRETGALFETVDVLLTPAATGAAPEGLSSTGSPVFNKLWTLTGNPCINVPGITDASGMPLGVQVLARFGRDRMALSVAWWLQALLGDARIGAQKQ</sequence>
<dbReference type="EMBL" id="FOSL01000001">
    <property type="protein sequence ID" value="SFJ94175.1"/>
    <property type="molecule type" value="Genomic_DNA"/>
</dbReference>
<dbReference type="GO" id="GO:0016740">
    <property type="term" value="F:transferase activity"/>
    <property type="evidence" value="ECO:0007669"/>
    <property type="project" value="UniProtKB-KW"/>
</dbReference>
<dbReference type="Proteomes" id="UP000323300">
    <property type="component" value="Unassembled WGS sequence"/>
</dbReference>
<dbReference type="SUPFAM" id="SSF75304">
    <property type="entry name" value="Amidase signature (AS) enzymes"/>
    <property type="match status" value="1"/>
</dbReference>
<proteinExistence type="inferred from homology"/>
<keyword evidence="4" id="KW-1185">Reference proteome</keyword>
<evidence type="ECO:0000259" key="2">
    <source>
        <dbReference type="Pfam" id="PF01425"/>
    </source>
</evidence>
<feature type="domain" description="Amidase" evidence="2">
    <location>
        <begin position="22"/>
        <end position="404"/>
    </location>
</feature>
<evidence type="ECO:0000256" key="1">
    <source>
        <dbReference type="ARBA" id="ARBA00009199"/>
    </source>
</evidence>
<keyword evidence="3" id="KW-0808">Transferase</keyword>
<gene>
    <name evidence="3" type="ORF">SAMN04488498_101436</name>
</gene>
<dbReference type="PANTHER" id="PTHR11895">
    <property type="entry name" value="TRANSAMIDASE"/>
    <property type="match status" value="1"/>
</dbReference>
<organism evidence="3 4">
    <name type="scientific">Neomesorhizobium albiziae</name>
    <dbReference type="NCBI Taxonomy" id="335020"/>
    <lineage>
        <taxon>Bacteria</taxon>
        <taxon>Pseudomonadati</taxon>
        <taxon>Pseudomonadota</taxon>
        <taxon>Alphaproteobacteria</taxon>
        <taxon>Hyphomicrobiales</taxon>
        <taxon>Phyllobacteriaceae</taxon>
        <taxon>Neomesorhizobium</taxon>
    </lineage>
</organism>
<name>A0A1I3VFY1_9HYPH</name>
<accession>A0A1I3VFY1</accession>